<feature type="domain" description="Acylphosphatase-like" evidence="12">
    <location>
        <begin position="2"/>
        <end position="88"/>
    </location>
</feature>
<dbReference type="PATRIC" id="fig|861450.3.peg.1509"/>
<dbReference type="GO" id="GO:0016874">
    <property type="term" value="F:ligase activity"/>
    <property type="evidence" value="ECO:0007669"/>
    <property type="project" value="UniProtKB-UniRule"/>
</dbReference>
<comment type="catalytic activity">
    <reaction evidence="9">
        <text>C-terminal L-cysteinyl-[HypE protein] + carbamoyl phosphate + ATP + H2O = C-terminal S-carboxamide-L-cysteinyl-[HypE protein] + AMP + phosphate + diphosphate + H(+)</text>
        <dbReference type="Rhea" id="RHEA:55636"/>
        <dbReference type="Rhea" id="RHEA-COMP:14247"/>
        <dbReference type="Rhea" id="RHEA-COMP:14392"/>
        <dbReference type="ChEBI" id="CHEBI:15377"/>
        <dbReference type="ChEBI" id="CHEBI:15378"/>
        <dbReference type="ChEBI" id="CHEBI:30616"/>
        <dbReference type="ChEBI" id="CHEBI:33019"/>
        <dbReference type="ChEBI" id="CHEBI:43474"/>
        <dbReference type="ChEBI" id="CHEBI:58228"/>
        <dbReference type="ChEBI" id="CHEBI:76913"/>
        <dbReference type="ChEBI" id="CHEBI:139126"/>
        <dbReference type="ChEBI" id="CHEBI:456215"/>
    </reaction>
</comment>
<dbReference type="GO" id="GO:0051604">
    <property type="term" value="P:protein maturation"/>
    <property type="evidence" value="ECO:0007669"/>
    <property type="project" value="TreeGrafter"/>
</dbReference>
<evidence type="ECO:0000256" key="5">
    <source>
        <dbReference type="ARBA" id="ARBA00022723"/>
    </source>
</evidence>
<dbReference type="HOGENOM" id="CLU_009164_0_0_9"/>
<dbReference type="InterPro" id="IPR004421">
    <property type="entry name" value="Carbamoyltransferase_HypF"/>
</dbReference>
<dbReference type="PROSITE" id="PS51160">
    <property type="entry name" value="ACYLPHOSPHATASE_3"/>
    <property type="match status" value="1"/>
</dbReference>
<comment type="similarity">
    <text evidence="3 10">Belongs to the carbamoyltransferase HypF family.</text>
</comment>
<dbReference type="PROSITE" id="PS00150">
    <property type="entry name" value="ACYLPHOSPHATASE_1"/>
    <property type="match status" value="1"/>
</dbReference>
<evidence type="ECO:0000256" key="6">
    <source>
        <dbReference type="ARBA" id="ARBA00022771"/>
    </source>
</evidence>
<dbReference type="InterPro" id="IPR001792">
    <property type="entry name" value="Acylphosphatase-like_dom"/>
</dbReference>
<comment type="similarity">
    <text evidence="2">Belongs to the acylphosphatase family.</text>
</comment>
<dbReference type="OrthoDB" id="9808093at2"/>
<dbReference type="PANTHER" id="PTHR42959">
    <property type="entry name" value="CARBAMOYLTRANSFERASE"/>
    <property type="match status" value="1"/>
</dbReference>
<feature type="active site" evidence="11">
    <location>
        <position position="17"/>
    </location>
</feature>
<comment type="caution">
    <text evidence="14">The sequence shown here is derived from an EMBL/GenBank/DDBJ whole genome shotgun (WGS) entry which is preliminary data.</text>
</comment>
<reference evidence="14 15" key="1">
    <citation type="submission" date="2011-08" db="EMBL/GenBank/DDBJ databases">
        <authorList>
            <person name="Weinstock G."/>
            <person name="Sodergren E."/>
            <person name="Clifton S."/>
            <person name="Fulton L."/>
            <person name="Fulton B."/>
            <person name="Courtney L."/>
            <person name="Fronick C."/>
            <person name="Harrison M."/>
            <person name="Strong C."/>
            <person name="Farmer C."/>
            <person name="Delahaunty K."/>
            <person name="Markovic C."/>
            <person name="Hall O."/>
            <person name="Minx P."/>
            <person name="Tomlinson C."/>
            <person name="Mitreva M."/>
            <person name="Hou S."/>
            <person name="Chen J."/>
            <person name="Wollam A."/>
            <person name="Pepin K.H."/>
            <person name="Johnson M."/>
            <person name="Bhonagiri V."/>
            <person name="Zhang X."/>
            <person name="Suruliraj S."/>
            <person name="Warren W."/>
            <person name="Chinwalla A."/>
            <person name="Mardis E.R."/>
            <person name="Wilson R.K."/>
        </authorList>
    </citation>
    <scope>NUCLEOTIDE SEQUENCE [LARGE SCALE GENOMIC DNA]</scope>
    <source>
        <strain evidence="14 15">F0357</strain>
    </source>
</reference>
<dbReference type="Pfam" id="PF17788">
    <property type="entry name" value="HypF_C"/>
    <property type="match status" value="1"/>
</dbReference>
<name>G9YIZ1_9FIRM</name>
<keyword evidence="15" id="KW-1185">Reference proteome</keyword>
<comment type="pathway">
    <text evidence="1">Protein modification; [NiFe] hydrogenase maturation.</text>
</comment>
<dbReference type="RefSeq" id="WP_006790602.1">
    <property type="nucleotide sequence ID" value="NZ_JH417605.1"/>
</dbReference>
<dbReference type="InterPro" id="IPR006070">
    <property type="entry name" value="Sua5-like_dom"/>
</dbReference>
<dbReference type="Pfam" id="PF00708">
    <property type="entry name" value="Acylphosphatase"/>
    <property type="match status" value="1"/>
</dbReference>
<keyword evidence="6" id="KW-0863">Zinc-finger</keyword>
<dbReference type="InterPro" id="IPR017968">
    <property type="entry name" value="Acylphosphatase_CS"/>
</dbReference>
<dbReference type="Gene3D" id="3.30.110.120">
    <property type="match status" value="1"/>
</dbReference>
<feature type="domain" description="YrdC-like" evidence="13">
    <location>
        <begin position="194"/>
        <end position="384"/>
    </location>
</feature>
<evidence type="ECO:0000256" key="9">
    <source>
        <dbReference type="ARBA" id="ARBA00048220"/>
    </source>
</evidence>
<evidence type="ECO:0000313" key="15">
    <source>
        <dbReference type="Proteomes" id="UP000005481"/>
    </source>
</evidence>
<dbReference type="InterPro" id="IPR041440">
    <property type="entry name" value="HypF_C"/>
</dbReference>
<evidence type="ECO:0000256" key="11">
    <source>
        <dbReference type="PROSITE-ProRule" id="PRU00520"/>
    </source>
</evidence>
<evidence type="ECO:0000256" key="10">
    <source>
        <dbReference type="PIRNR" id="PIRNR006256"/>
    </source>
</evidence>
<gene>
    <name evidence="14" type="ORF">HMPREF0080_01635</name>
</gene>
<evidence type="ECO:0000259" key="13">
    <source>
        <dbReference type="PROSITE" id="PS51163"/>
    </source>
</evidence>
<evidence type="ECO:0000256" key="3">
    <source>
        <dbReference type="ARBA" id="ARBA00008097"/>
    </source>
</evidence>
<protein>
    <recommendedName>
        <fullName evidence="10">Carbamoyltransferase</fullName>
        <ecNumber evidence="10">6.2.-.-</ecNumber>
    </recommendedName>
</protein>
<evidence type="ECO:0000256" key="7">
    <source>
        <dbReference type="ARBA" id="ARBA00022833"/>
    </source>
</evidence>
<dbReference type="PIRSF" id="PIRSF006256">
    <property type="entry name" value="CMPcnvr_hdrg_mat"/>
    <property type="match status" value="1"/>
</dbReference>
<dbReference type="PROSITE" id="PS51163">
    <property type="entry name" value="YRDC"/>
    <property type="match status" value="1"/>
</dbReference>
<keyword evidence="4" id="KW-0436">Ligase</keyword>
<dbReference type="EMBL" id="AGCJ01000072">
    <property type="protein sequence ID" value="EHM39133.1"/>
    <property type="molecule type" value="Genomic_DNA"/>
</dbReference>
<dbReference type="InterPro" id="IPR051060">
    <property type="entry name" value="Carbamoyltrans_HypF-like"/>
</dbReference>
<dbReference type="GO" id="GO:0003725">
    <property type="term" value="F:double-stranded RNA binding"/>
    <property type="evidence" value="ECO:0007669"/>
    <property type="project" value="InterPro"/>
</dbReference>
<dbReference type="GO" id="GO:0016743">
    <property type="term" value="F:carboxyl- or carbamoyltransferase activity"/>
    <property type="evidence" value="ECO:0007669"/>
    <property type="project" value="UniProtKB-UniRule"/>
</dbReference>
<accession>G9YIZ1</accession>
<evidence type="ECO:0000313" key="14">
    <source>
        <dbReference type="EMBL" id="EHM39133.1"/>
    </source>
</evidence>
<dbReference type="UniPathway" id="UPA00335"/>
<dbReference type="AlphaFoldDB" id="G9YIZ1"/>
<keyword evidence="5" id="KW-0479">Metal-binding</keyword>
<dbReference type="Gene3D" id="3.30.420.360">
    <property type="match status" value="1"/>
</dbReference>
<evidence type="ECO:0000256" key="8">
    <source>
        <dbReference type="ARBA" id="ARBA00047645"/>
    </source>
</evidence>
<dbReference type="Proteomes" id="UP000005481">
    <property type="component" value="Unassembled WGS sequence"/>
</dbReference>
<dbReference type="EC" id="6.2.-.-" evidence="10"/>
<dbReference type="Pfam" id="PF07503">
    <property type="entry name" value="zf-HYPF"/>
    <property type="match status" value="2"/>
</dbReference>
<dbReference type="STRING" id="861450.HMPREF0080_01635"/>
<dbReference type="InterPro" id="IPR055128">
    <property type="entry name" value="HypF_C_2"/>
</dbReference>
<dbReference type="GO" id="GO:0008270">
    <property type="term" value="F:zinc ion binding"/>
    <property type="evidence" value="ECO:0007669"/>
    <property type="project" value="UniProtKB-KW"/>
</dbReference>
<comment type="catalytic activity">
    <reaction evidence="8 11">
        <text>an acyl phosphate + H2O = a carboxylate + phosphate + H(+)</text>
        <dbReference type="Rhea" id="RHEA:14965"/>
        <dbReference type="ChEBI" id="CHEBI:15377"/>
        <dbReference type="ChEBI" id="CHEBI:15378"/>
        <dbReference type="ChEBI" id="CHEBI:29067"/>
        <dbReference type="ChEBI" id="CHEBI:43474"/>
        <dbReference type="ChEBI" id="CHEBI:59918"/>
        <dbReference type="EC" id="3.6.1.7"/>
    </reaction>
</comment>
<dbReference type="SUPFAM" id="SSF55821">
    <property type="entry name" value="YrdC/RibB"/>
    <property type="match status" value="1"/>
</dbReference>
<evidence type="ECO:0000256" key="1">
    <source>
        <dbReference type="ARBA" id="ARBA00004711"/>
    </source>
</evidence>
<feature type="active site" evidence="11">
    <location>
        <position position="35"/>
    </location>
</feature>
<keyword evidence="11" id="KW-0378">Hydrolase</keyword>
<dbReference type="GO" id="GO:0003998">
    <property type="term" value="F:acylphosphatase activity"/>
    <property type="evidence" value="ECO:0007669"/>
    <property type="project" value="UniProtKB-EC"/>
</dbReference>
<evidence type="ECO:0000256" key="4">
    <source>
        <dbReference type="ARBA" id="ARBA00022598"/>
    </source>
</evidence>
<dbReference type="eggNOG" id="COG0068">
    <property type="taxonomic scope" value="Bacteria"/>
</dbReference>
<sequence>MTKRICVFGIVQGVGFRPFISRLAREHGIAGHVCNRGSYVEIVAGGEAAHIEAFQENITKKAPPRSHIIGLTSIETDDIDTAGFSIVESAREEGRVFVSPDIGICDTCATELFEPGNRRYLHPFINCTACGPRLTILRSMPYDRERTSMGEFPMCPDCADEYENPASRRYDAQPVCCNECGPDVTVMGTDIHGADAVKEARRAIADGKIIAVKGLGGFHLCCDGTREEVVTRLRRLKHRPVKPFAVMVKDLATAERECVVTNGARSLLTDYERPIVLLRRRPDAEAAITVAPGNPYVGIMLPYAPLQLLLFSYPDDTLVSDVLVMTSANQSGAPICRTDEEAAAELAEMCDLILTHNRDILLRADDSVMALADDCPYAVRRSRGYAPLPIMAKGDFHGTVVGIGGELKNVFCLGKDNLFYLSPHIGDMSDVRTVAALRQTIGRMEDLLEIMPGLGACDLHPQYNTTIVAHEQNLPLLPVQHHYAHVLSCMAENSCTGPVIGVALDGTGYGTDGTIWGGEILVADYQAFTRYGSIMPFIHAGGDAAVRYGWRTALSLLFELYGRDALRKGVDIYKLCDYRHAAAQFFMLNSGVNCGISTSTGRLFDGVSALLGFCLSETFEGEAAMNLQFAAEAWVEAHGETDLPFDVFLREEPGIFRLATTDLVRSLLERKAVGMSADEGAWLFHLALAELICKGAQEVRCRTGLEEVCLSGGVFQNLLLLRLCKCRLEEAHFHVYTHHLVPTNDGGIALGQAVAAMVLKNKGE</sequence>
<evidence type="ECO:0000259" key="12">
    <source>
        <dbReference type="PROSITE" id="PS51160"/>
    </source>
</evidence>
<dbReference type="Pfam" id="PF22521">
    <property type="entry name" value="HypF_C_2"/>
    <property type="match status" value="1"/>
</dbReference>
<dbReference type="InterPro" id="IPR017945">
    <property type="entry name" value="DHBP_synth_RibB-like_a/b_dom"/>
</dbReference>
<dbReference type="SUPFAM" id="SSF54975">
    <property type="entry name" value="Acylphosphatase/BLUF domain-like"/>
    <property type="match status" value="1"/>
</dbReference>
<dbReference type="PANTHER" id="PTHR42959:SF1">
    <property type="entry name" value="CARBAMOYLTRANSFERASE HYPF"/>
    <property type="match status" value="1"/>
</dbReference>
<dbReference type="InterPro" id="IPR036046">
    <property type="entry name" value="Acylphosphatase-like_dom_sf"/>
</dbReference>
<keyword evidence="7" id="KW-0862">Zinc</keyword>
<evidence type="ECO:0000256" key="2">
    <source>
        <dbReference type="ARBA" id="ARBA00005614"/>
    </source>
</evidence>
<dbReference type="NCBIfam" id="TIGR00143">
    <property type="entry name" value="hypF"/>
    <property type="match status" value="1"/>
</dbReference>
<dbReference type="Gene3D" id="3.30.420.40">
    <property type="match status" value="1"/>
</dbReference>
<dbReference type="InterPro" id="IPR011125">
    <property type="entry name" value="Znf_HypF"/>
</dbReference>
<dbReference type="Pfam" id="PF01300">
    <property type="entry name" value="Sua5_yciO_yrdC"/>
    <property type="match status" value="1"/>
</dbReference>
<dbReference type="Gene3D" id="3.90.870.50">
    <property type="match status" value="1"/>
</dbReference>
<organism evidence="14 15">
    <name type="scientific">Anaeroglobus geminatus F0357</name>
    <dbReference type="NCBI Taxonomy" id="861450"/>
    <lineage>
        <taxon>Bacteria</taxon>
        <taxon>Bacillati</taxon>
        <taxon>Bacillota</taxon>
        <taxon>Negativicutes</taxon>
        <taxon>Veillonellales</taxon>
        <taxon>Veillonellaceae</taxon>
        <taxon>Anaeroglobus</taxon>
    </lineage>
</organism>
<proteinExistence type="inferred from homology"/>
<keyword evidence="14" id="KW-0808">Transferase</keyword>